<dbReference type="Proteomes" id="UP000283269">
    <property type="component" value="Unassembled WGS sequence"/>
</dbReference>
<dbReference type="EMBL" id="NHYD01003780">
    <property type="protein sequence ID" value="PPQ73117.1"/>
    <property type="molecule type" value="Genomic_DNA"/>
</dbReference>
<organism evidence="1 2">
    <name type="scientific">Psilocybe cyanescens</name>
    <dbReference type="NCBI Taxonomy" id="93625"/>
    <lineage>
        <taxon>Eukaryota</taxon>
        <taxon>Fungi</taxon>
        <taxon>Dikarya</taxon>
        <taxon>Basidiomycota</taxon>
        <taxon>Agaricomycotina</taxon>
        <taxon>Agaricomycetes</taxon>
        <taxon>Agaricomycetidae</taxon>
        <taxon>Agaricales</taxon>
        <taxon>Agaricineae</taxon>
        <taxon>Strophariaceae</taxon>
        <taxon>Psilocybe</taxon>
    </lineage>
</organism>
<reference evidence="1 2" key="1">
    <citation type="journal article" date="2018" name="Evol. Lett.">
        <title>Horizontal gene cluster transfer increased hallucinogenic mushroom diversity.</title>
        <authorList>
            <person name="Reynolds H.T."/>
            <person name="Vijayakumar V."/>
            <person name="Gluck-Thaler E."/>
            <person name="Korotkin H.B."/>
            <person name="Matheny P.B."/>
            <person name="Slot J.C."/>
        </authorList>
    </citation>
    <scope>NUCLEOTIDE SEQUENCE [LARGE SCALE GENOMIC DNA]</scope>
    <source>
        <strain evidence="1 2">2631</strain>
    </source>
</reference>
<accession>A0A409W3L5</accession>
<dbReference type="InParanoid" id="A0A409W3L5"/>
<gene>
    <name evidence="1" type="ORF">CVT25_010765</name>
</gene>
<protein>
    <submittedName>
        <fullName evidence="1">Uncharacterized protein</fullName>
    </submittedName>
</protein>
<sequence>MTGMMSLRGMRAGVLRGCGIQGYRGWCRAEVWVQGKGEDGGGCNTGEESLCPPTHGAHAGVLSILDAATNNLAMLINNATPSTHDMMPLHLSTSMSPSPLHVSTLEKAKAIDNGSPMATAKKNKLIAETPLSAKSVVNNSTATSPDPFRQMNTLSISLLRPCRALGHAHEKAWLSGTMGSSDVSMFDDEEADEADEDLDVPDELRCILAAGSRSAVGVEGTEEEWEEDESYVDDPDMEMEIRTVMESMHSHPAPPFPYSVPCLSMHMTTTLTWTWT</sequence>
<dbReference type="AlphaFoldDB" id="A0A409W3L5"/>
<evidence type="ECO:0000313" key="1">
    <source>
        <dbReference type="EMBL" id="PPQ73117.1"/>
    </source>
</evidence>
<comment type="caution">
    <text evidence="1">The sequence shown here is derived from an EMBL/GenBank/DDBJ whole genome shotgun (WGS) entry which is preliminary data.</text>
</comment>
<name>A0A409W3L5_PSICY</name>
<keyword evidence="2" id="KW-1185">Reference proteome</keyword>
<proteinExistence type="predicted"/>
<evidence type="ECO:0000313" key="2">
    <source>
        <dbReference type="Proteomes" id="UP000283269"/>
    </source>
</evidence>